<proteinExistence type="predicted"/>
<dbReference type="AlphaFoldDB" id="A0A926KS51"/>
<gene>
    <name evidence="1" type="ORF">ICC18_23610</name>
</gene>
<dbReference type="RefSeq" id="WP_188176876.1">
    <property type="nucleotide sequence ID" value="NZ_JACVVD010000009.1"/>
</dbReference>
<keyword evidence="2" id="KW-1185">Reference proteome</keyword>
<sequence length="93" mass="10732">MMKYGAEPIEHRFTLSFKEMEQRGQWQDIYLGIHMENGESYPEDLLDPSVLVICNQDGDIVQIVLQDEGCDCEFQFTLSEKSQIESFVQPIVA</sequence>
<protein>
    <submittedName>
        <fullName evidence="1">Uncharacterized protein</fullName>
    </submittedName>
</protein>
<reference evidence="1" key="1">
    <citation type="submission" date="2020-09" db="EMBL/GenBank/DDBJ databases">
        <title>Draft Genome Sequence of Paenibacillus sp. WST5.</title>
        <authorList>
            <person name="Bao Z."/>
        </authorList>
    </citation>
    <scope>NUCLEOTIDE SEQUENCE</scope>
    <source>
        <strain evidence="1">WST5</strain>
    </source>
</reference>
<comment type="caution">
    <text evidence="1">The sequence shown here is derived from an EMBL/GenBank/DDBJ whole genome shotgun (WGS) entry which is preliminary data.</text>
</comment>
<evidence type="ECO:0000313" key="2">
    <source>
        <dbReference type="Proteomes" id="UP000650466"/>
    </source>
</evidence>
<accession>A0A926KS51</accession>
<name>A0A926KS51_9BACL</name>
<dbReference type="Proteomes" id="UP000650466">
    <property type="component" value="Unassembled WGS sequence"/>
</dbReference>
<evidence type="ECO:0000313" key="1">
    <source>
        <dbReference type="EMBL" id="MBD0383102.1"/>
    </source>
</evidence>
<dbReference type="EMBL" id="JACVVD010000009">
    <property type="protein sequence ID" value="MBD0383102.1"/>
    <property type="molecule type" value="Genomic_DNA"/>
</dbReference>
<organism evidence="1 2">
    <name type="scientific">Paenibacillus sedimenti</name>
    <dbReference type="NCBI Taxonomy" id="2770274"/>
    <lineage>
        <taxon>Bacteria</taxon>
        <taxon>Bacillati</taxon>
        <taxon>Bacillota</taxon>
        <taxon>Bacilli</taxon>
        <taxon>Bacillales</taxon>
        <taxon>Paenibacillaceae</taxon>
        <taxon>Paenibacillus</taxon>
    </lineage>
</organism>